<evidence type="ECO:0000313" key="1">
    <source>
        <dbReference type="EMBL" id="SDI55930.1"/>
    </source>
</evidence>
<gene>
    <name evidence="1" type="ORF">SAMN04488026_100467</name>
</gene>
<sequence length="92" mass="10648">MVRFEAGQNPKGLIVASTRYRNSLMLFFDTLEAPFSRGRCKERMPVKSPSDLEKSKTHTAVDQRMFARLDILKILHISLTQCLYVKKEFPLT</sequence>
<name>A0A1G8LL42_9RHOB</name>
<protein>
    <submittedName>
        <fullName evidence="1">Uncharacterized protein</fullName>
    </submittedName>
</protein>
<dbReference type="AlphaFoldDB" id="A0A1G8LL42"/>
<organism evidence="1 2">
    <name type="scientific">Aliiruegeria lutimaris</name>
    <dbReference type="NCBI Taxonomy" id="571298"/>
    <lineage>
        <taxon>Bacteria</taxon>
        <taxon>Pseudomonadati</taxon>
        <taxon>Pseudomonadota</taxon>
        <taxon>Alphaproteobacteria</taxon>
        <taxon>Rhodobacterales</taxon>
        <taxon>Roseobacteraceae</taxon>
        <taxon>Aliiruegeria</taxon>
    </lineage>
</organism>
<dbReference type="Proteomes" id="UP000199382">
    <property type="component" value="Unassembled WGS sequence"/>
</dbReference>
<keyword evidence="2" id="KW-1185">Reference proteome</keyword>
<evidence type="ECO:0000313" key="2">
    <source>
        <dbReference type="Proteomes" id="UP000199382"/>
    </source>
</evidence>
<accession>A0A1G8LL42</accession>
<dbReference type="EMBL" id="FNEK01000004">
    <property type="protein sequence ID" value="SDI55930.1"/>
    <property type="molecule type" value="Genomic_DNA"/>
</dbReference>
<reference evidence="1 2" key="1">
    <citation type="submission" date="2016-10" db="EMBL/GenBank/DDBJ databases">
        <authorList>
            <person name="de Groot N.N."/>
        </authorList>
    </citation>
    <scope>NUCLEOTIDE SEQUENCE [LARGE SCALE GENOMIC DNA]</scope>
    <source>
        <strain evidence="1 2">DSM 25294</strain>
    </source>
</reference>
<proteinExistence type="predicted"/>
<dbReference type="STRING" id="571298.SAMN04488026_100467"/>